<feature type="compositionally biased region" description="Polar residues" evidence="1">
    <location>
        <begin position="1181"/>
        <end position="1190"/>
    </location>
</feature>
<feature type="compositionally biased region" description="Polar residues" evidence="1">
    <location>
        <begin position="1199"/>
        <end position="1237"/>
    </location>
</feature>
<feature type="compositionally biased region" description="Polar residues" evidence="1">
    <location>
        <begin position="1028"/>
        <end position="1043"/>
    </location>
</feature>
<feature type="compositionally biased region" description="Low complexity" evidence="1">
    <location>
        <begin position="1324"/>
        <end position="1358"/>
    </location>
</feature>
<accession>A0A2P5FWN0</accession>
<feature type="compositionally biased region" description="Polar residues" evidence="1">
    <location>
        <begin position="958"/>
        <end position="967"/>
    </location>
</feature>
<feature type="region of interest" description="Disordered" evidence="1">
    <location>
        <begin position="1"/>
        <end position="249"/>
    </location>
</feature>
<dbReference type="STRING" id="63057.A0A2P5FWN0"/>
<dbReference type="PANTHER" id="PTHR34798:SF2">
    <property type="entry name" value="PROTEIN TIME FOR COFFEE"/>
    <property type="match status" value="1"/>
</dbReference>
<dbReference type="GO" id="GO:0005634">
    <property type="term" value="C:nucleus"/>
    <property type="evidence" value="ECO:0007669"/>
    <property type="project" value="TreeGrafter"/>
</dbReference>
<evidence type="ECO:0000256" key="1">
    <source>
        <dbReference type="SAM" id="MobiDB-lite"/>
    </source>
</evidence>
<name>A0A2P5FWN0_TREOI</name>
<feature type="compositionally biased region" description="Basic and acidic residues" evidence="1">
    <location>
        <begin position="433"/>
        <end position="480"/>
    </location>
</feature>
<feature type="compositionally biased region" description="Low complexity" evidence="1">
    <location>
        <begin position="1367"/>
        <end position="1382"/>
    </location>
</feature>
<dbReference type="GO" id="GO:0042752">
    <property type="term" value="P:regulation of circadian rhythm"/>
    <property type="evidence" value="ECO:0007669"/>
    <property type="project" value="InterPro"/>
</dbReference>
<dbReference type="PANTHER" id="PTHR34798">
    <property type="entry name" value="PROTEIN TIME FOR COFFEE"/>
    <property type="match status" value="1"/>
</dbReference>
<feature type="compositionally biased region" description="Basic and acidic residues" evidence="1">
    <location>
        <begin position="31"/>
        <end position="67"/>
    </location>
</feature>
<feature type="region of interest" description="Disordered" evidence="1">
    <location>
        <begin position="1303"/>
        <end position="1509"/>
    </location>
</feature>
<feature type="region of interest" description="Disordered" evidence="1">
    <location>
        <begin position="926"/>
        <end position="1043"/>
    </location>
</feature>
<dbReference type="InterPro" id="IPR039317">
    <property type="entry name" value="TIC"/>
</dbReference>
<feature type="compositionally biased region" description="Polar residues" evidence="1">
    <location>
        <begin position="1455"/>
        <end position="1467"/>
    </location>
</feature>
<feature type="region of interest" description="Disordered" evidence="1">
    <location>
        <begin position="568"/>
        <end position="588"/>
    </location>
</feature>
<proteinExistence type="predicted"/>
<feature type="compositionally biased region" description="Low complexity" evidence="1">
    <location>
        <begin position="990"/>
        <end position="1018"/>
    </location>
</feature>
<feature type="compositionally biased region" description="Polar residues" evidence="1">
    <location>
        <begin position="367"/>
        <end position="394"/>
    </location>
</feature>
<feature type="compositionally biased region" description="Low complexity" evidence="1">
    <location>
        <begin position="1238"/>
        <end position="1256"/>
    </location>
</feature>
<dbReference type="EMBL" id="JXTC01000005">
    <property type="protein sequence ID" value="POO02211.1"/>
    <property type="molecule type" value="Genomic_DNA"/>
</dbReference>
<feature type="compositionally biased region" description="Low complexity" evidence="1">
    <location>
        <begin position="1401"/>
        <end position="1414"/>
    </location>
</feature>
<protein>
    <submittedName>
        <fullName evidence="2">Protein TIME FOR COFFEE</fullName>
    </submittedName>
</protein>
<feature type="region of interest" description="Disordered" evidence="1">
    <location>
        <begin position="1150"/>
        <end position="1256"/>
    </location>
</feature>
<feature type="compositionally biased region" description="Low complexity" evidence="1">
    <location>
        <begin position="124"/>
        <end position="135"/>
    </location>
</feature>
<reference evidence="3" key="1">
    <citation type="submission" date="2016-06" db="EMBL/GenBank/DDBJ databases">
        <title>Parallel loss of symbiosis genes in relatives of nitrogen-fixing non-legume Parasponia.</title>
        <authorList>
            <person name="Van Velzen R."/>
            <person name="Holmer R."/>
            <person name="Bu F."/>
            <person name="Rutten L."/>
            <person name="Van Zeijl A."/>
            <person name="Liu W."/>
            <person name="Santuari L."/>
            <person name="Cao Q."/>
            <person name="Sharma T."/>
            <person name="Shen D."/>
            <person name="Roswanjaya Y."/>
            <person name="Wardhani T."/>
            <person name="Kalhor M.S."/>
            <person name="Jansen J."/>
            <person name="Van den Hoogen J."/>
            <person name="Gungor B."/>
            <person name="Hartog M."/>
            <person name="Hontelez J."/>
            <person name="Verver J."/>
            <person name="Yang W.-C."/>
            <person name="Schijlen E."/>
            <person name="Repin R."/>
            <person name="Schilthuizen M."/>
            <person name="Schranz E."/>
            <person name="Heidstra R."/>
            <person name="Miyata K."/>
            <person name="Fedorova E."/>
            <person name="Kohlen W."/>
            <person name="Bisseling T."/>
            <person name="Smit S."/>
            <person name="Geurts R."/>
        </authorList>
    </citation>
    <scope>NUCLEOTIDE SEQUENCE [LARGE SCALE GENOMIC DNA]</scope>
    <source>
        <strain evidence="3">cv. RG33-2</strain>
    </source>
</reference>
<feature type="compositionally biased region" description="Low complexity" evidence="1">
    <location>
        <begin position="926"/>
        <end position="957"/>
    </location>
</feature>
<dbReference type="Proteomes" id="UP000237000">
    <property type="component" value="Unassembled WGS sequence"/>
</dbReference>
<dbReference type="FunCoup" id="A0A2P5FWN0">
    <property type="interactions" value="1360"/>
</dbReference>
<feature type="compositionally biased region" description="Acidic residues" evidence="1">
    <location>
        <begin position="85"/>
        <end position="105"/>
    </location>
</feature>
<gene>
    <name evidence="2" type="ORF">TorRG33x02_019950</name>
</gene>
<feature type="compositionally biased region" description="Polar residues" evidence="1">
    <location>
        <begin position="1303"/>
        <end position="1318"/>
    </location>
</feature>
<feature type="region of interest" description="Disordered" evidence="1">
    <location>
        <begin position="832"/>
        <end position="855"/>
    </location>
</feature>
<feature type="compositionally biased region" description="Low complexity" evidence="1">
    <location>
        <begin position="204"/>
        <end position="222"/>
    </location>
</feature>
<feature type="region of interest" description="Disordered" evidence="1">
    <location>
        <begin position="1071"/>
        <end position="1090"/>
    </location>
</feature>
<organism evidence="2 3">
    <name type="scientific">Trema orientale</name>
    <name type="common">Charcoal tree</name>
    <name type="synonym">Celtis orientalis</name>
    <dbReference type="NCBI Taxonomy" id="63057"/>
    <lineage>
        <taxon>Eukaryota</taxon>
        <taxon>Viridiplantae</taxon>
        <taxon>Streptophyta</taxon>
        <taxon>Embryophyta</taxon>
        <taxon>Tracheophyta</taxon>
        <taxon>Spermatophyta</taxon>
        <taxon>Magnoliopsida</taxon>
        <taxon>eudicotyledons</taxon>
        <taxon>Gunneridae</taxon>
        <taxon>Pentapetalae</taxon>
        <taxon>rosids</taxon>
        <taxon>fabids</taxon>
        <taxon>Rosales</taxon>
        <taxon>Cannabaceae</taxon>
        <taxon>Trema</taxon>
    </lineage>
</organism>
<feature type="compositionally biased region" description="Low complexity" evidence="1">
    <location>
        <begin position="1468"/>
        <end position="1484"/>
    </location>
</feature>
<evidence type="ECO:0000313" key="2">
    <source>
        <dbReference type="EMBL" id="POO02211.1"/>
    </source>
</evidence>
<feature type="region of interest" description="Disordered" evidence="1">
    <location>
        <begin position="267"/>
        <end position="328"/>
    </location>
</feature>
<dbReference type="InParanoid" id="A0A2P5FWN0"/>
<keyword evidence="3" id="KW-1185">Reference proteome</keyword>
<dbReference type="OrthoDB" id="784889at2759"/>
<comment type="caution">
    <text evidence="2">The sequence shown here is derived from an EMBL/GenBank/DDBJ whole genome shotgun (WGS) entry which is preliminary data.</text>
</comment>
<feature type="compositionally biased region" description="Low complexity" evidence="1">
    <location>
        <begin position="568"/>
        <end position="579"/>
    </location>
</feature>
<feature type="compositionally biased region" description="Low complexity" evidence="1">
    <location>
        <begin position="481"/>
        <end position="490"/>
    </location>
</feature>
<feature type="region of interest" description="Disordered" evidence="1">
    <location>
        <begin position="359"/>
        <end position="518"/>
    </location>
</feature>
<feature type="compositionally biased region" description="Basic and acidic residues" evidence="1">
    <location>
        <begin position="75"/>
        <end position="84"/>
    </location>
</feature>
<feature type="region of interest" description="Disordered" evidence="1">
    <location>
        <begin position="629"/>
        <end position="654"/>
    </location>
</feature>
<feature type="compositionally biased region" description="Low complexity" evidence="1">
    <location>
        <begin position="297"/>
        <end position="326"/>
    </location>
</feature>
<sequence length="1598" mass="168636">MAATNGLSRRRHRTSSLRDSPEEDGPVELQDTARLRDRGSVKKDRDRDRDRERDRERDRDRDRDRLSRSKRRRGDRLMHGNREDGGDDSSEESVNDEEEDEDDDGGGGVGVGGSLRMLPPPNPSASLSSSSSLLNHQRKSFPPAKNFRAAPAWKAADEMIGVSVPRKARSASTKRSHEWSSAIGIVGEQIPRQASTSPVRPSLSAVPTASQAPVSPSSSNVSVRKKLKPNGPKLRQPKTSSKSSSSAQDEIEIEIAEVLYGMLRQPQGPTKQEIMATDSIKFESRETNKSTGEANKSSSDAKSRVSSPISSSQYGVPQSSSRSSQSAAVEGAVPAWALCVGGSAPKRKKPRLVKYDAKYEDAKPSFITAQNNPISSTSKVPTDQTAKTETSSPNLEKAAGSVAENGGVAYDTAQSHAVPPSSEAAAQQQPELTKLENSHVSESKPVSEKSENRDLGVNKEEPQSPKKESPGLRLEDKRETTTVTKLNSTTSEIESQREEKFQIDLMAPPPSRSSPERDVEIDYVAVDAKPMAIDTETEIKPVIKEDAKALKIGREETANVEPEKVKAVSSTTTTVPSTVEEAESKKQHIVSGKERNIDLQLDLEKTDRDSAAAATAAATGVVGNKLHQHVPRHPPLHQQQQQLASNEKNAQSGALPLPMSMAGWSGGLPPMGYMAPLQGVVSVDGSSVSSAAIQPPPYLFTQPRPKRCATHCYIARSICYHQQIARMSTFWPAAAAAAGSGSLYGAKPCNLNVLPSPDLHGNIPGRGLNPIQEKGQGLAMFPAHTVKDKSSQAASVVDAAQRKQILLQQTLPPGPAIIFPLSQQQAVAAASVRPPGSVKSPPAPGNATISSASNSASATASVTSAAATPAMTFNYPTMSGNETQYLAINAYSFPIPAHVGAPPAYRGTHPQAMPFYNGSFYSTFHPSQLQQQQPPSHSQQNQQGHQNPSISSGSSSSQKHLQNQQQRPPHASGTVNGGGSLQGFPPSKNQSSQPLQLQQQQQRQQQQQSQHVSHQARQLESDMGGEDSPSTADSRVSRPSMSIYGQNFPMPMHAPNFALMAPASIGTASGANVSGGSNGEKKQQGSKSGVEQSQAFALSFASINGATTAPGLDISSIAQQQAMFPDVRQGYQYMAAAAAVAQAQAQAAAQHKKNYRGPEEGKNGGDSSNVEDERKNMAGKGSSTLGQSIAFSRPDLSDVSGSTMPGSSVVDSSARTINLSSAQSRPSGSVMPTASNAQQQLQRNQHQQQQQQHQLIQLQKQQQLAAATARSKTPATSNGSVYSDHIPSSMAAKFPNALSTFPQNLVHGSSSPAQSPQWKNPARSTTSQVPSPSMTSSTSPSLKNLSQQQGRSQQTHTQISFAANPKPSGQSQGLQNSSSNQSPSPPIMVGSPTTSSVSKSAGGSPRTTTSTPTANKVGQASSLSSQQAKNSPSVPGMKSSPVAGKNVPSILGNPHITSSSTTGNKTQATHSNSNTPSTAAAAGAYYSQRRRPEQQQQQPQSASGTSSSGMLSLCPVTLANTSTSDPAKAVAAAAAAASNMKGGGLPSQALMHPAQFAVAAASQSGNPHQLLPAGFPYVHAVPTAVQVKPAEQKQPAGE</sequence>
<evidence type="ECO:0000313" key="3">
    <source>
        <dbReference type="Proteomes" id="UP000237000"/>
    </source>
</evidence>
<feature type="compositionally biased region" description="Low complexity" evidence="1">
    <location>
        <begin position="1494"/>
        <end position="1508"/>
    </location>
</feature>
<feature type="compositionally biased region" description="Polar residues" evidence="1">
    <location>
        <begin position="1416"/>
        <end position="1433"/>
    </location>
</feature>